<sequence length="40" mass="4769">MNIPCTLIPNVFVNSSSVIMHRKKFHSVIFRYSYLMVFFT</sequence>
<organism evidence="1">
    <name type="scientific">Bacteroides caccae</name>
    <dbReference type="NCBI Taxonomy" id="47678"/>
    <lineage>
        <taxon>Bacteria</taxon>
        <taxon>Pseudomonadati</taxon>
        <taxon>Bacteroidota</taxon>
        <taxon>Bacteroidia</taxon>
        <taxon>Bacteroidales</taxon>
        <taxon>Bacteroidaceae</taxon>
        <taxon>Bacteroides</taxon>
    </lineage>
</organism>
<evidence type="ECO:0000313" key="1">
    <source>
        <dbReference type="EMBL" id="VYT43550.1"/>
    </source>
</evidence>
<name>A0A6N2WN09_9BACE</name>
<proteinExistence type="predicted"/>
<accession>A0A6N2WN09</accession>
<dbReference type="AlphaFoldDB" id="A0A6N2WN09"/>
<gene>
    <name evidence="1" type="ORF">BCLFYP20_04095</name>
</gene>
<protein>
    <submittedName>
        <fullName evidence="1">Uncharacterized protein</fullName>
    </submittedName>
</protein>
<reference evidence="1" key="1">
    <citation type="submission" date="2019-11" db="EMBL/GenBank/DDBJ databases">
        <authorList>
            <person name="Feng L."/>
        </authorList>
    </citation>
    <scope>NUCLEOTIDE SEQUENCE</scope>
    <source>
        <strain evidence="1">BcaccaeLFYP20</strain>
    </source>
</reference>
<dbReference type="EMBL" id="CACRTB010000038">
    <property type="protein sequence ID" value="VYT43550.1"/>
    <property type="molecule type" value="Genomic_DNA"/>
</dbReference>